<dbReference type="VEuPathDB" id="FungiDB:DFL_008125"/>
<keyword evidence="1" id="KW-1133">Transmembrane helix</keyword>
<keyword evidence="1" id="KW-0812">Transmembrane</keyword>
<dbReference type="OrthoDB" id="5400196at2759"/>
<proteinExistence type="predicted"/>
<gene>
    <name evidence="2" type="ORF">DFL_008125</name>
</gene>
<evidence type="ECO:0000256" key="1">
    <source>
        <dbReference type="SAM" id="Phobius"/>
    </source>
</evidence>
<feature type="transmembrane region" description="Helical" evidence="1">
    <location>
        <begin position="61"/>
        <end position="81"/>
    </location>
</feature>
<sequence length="599" mass="64948">MYSTRAAVERWQERNTGYSHDTSGHSIALETIQIKPEVVESRVALGKGGYRKLFSPETLQCLIAIVIEILIILLIVLFNLVEVTLTMPGVFPNDSRALYVCGTTIFITAITAFVSRQIRLQWIHYIEIRRLRKSDILQSSRRIESLLGVGTYSDYFYYWGTTITLLFASLSTAAIVAAITPSIGFKTFGTTVQLTPGALNCTTISDDPVPTALSWRLENGTYINFRSKGNTCLANPAFSIVNAISNSAIDKDGYAYAVSGVGITRSSIGVPYDAHNGPAGFDKVFWAMGINQQDRNILQDSTQCLPVFIANPAKCRRAGTIIKAKNNLTVQLDEDCSASTPIFGADLESDGASASGYCTNSKSVGKITYLIGSINSHAGLLAAAVSDFPAVNSKSYSVACEVDIVSAVGFRDTTISRNYKPPHESSINRENENLKTLAEYTISSPVKQRASSSCSNTSYVPIWNPENKAGVVLTPGALAVGAGAAYPLFMQNRYNDGWWDTLSRAVKDRGPSSYAFEDSKNALEDVLGLVVGVSMGQYIGSAQPLASLRDAPMLVNRGGTARVIGYRIGSGSRWGLIFIAPQVWVILVLSVLLVKRLRL</sequence>
<keyword evidence="1" id="KW-0472">Membrane</keyword>
<name>A0A436ZN17_ARTFL</name>
<dbReference type="AlphaFoldDB" id="A0A436ZN17"/>
<dbReference type="EMBL" id="SAEB01000012">
    <property type="protein sequence ID" value="RVD80223.1"/>
    <property type="molecule type" value="Genomic_DNA"/>
</dbReference>
<protein>
    <submittedName>
        <fullName evidence="2">Uncharacterized protein</fullName>
    </submittedName>
</protein>
<evidence type="ECO:0000313" key="3">
    <source>
        <dbReference type="Proteomes" id="UP000283090"/>
    </source>
</evidence>
<organism evidence="2 3">
    <name type="scientific">Arthrobotrys flagrans</name>
    <name type="common">Nematode-trapping fungus</name>
    <name type="synonym">Trichothecium flagrans</name>
    <dbReference type="NCBI Taxonomy" id="97331"/>
    <lineage>
        <taxon>Eukaryota</taxon>
        <taxon>Fungi</taxon>
        <taxon>Dikarya</taxon>
        <taxon>Ascomycota</taxon>
        <taxon>Pezizomycotina</taxon>
        <taxon>Orbiliomycetes</taxon>
        <taxon>Orbiliales</taxon>
        <taxon>Orbiliaceae</taxon>
        <taxon>Arthrobotrys</taxon>
    </lineage>
</organism>
<keyword evidence="3" id="KW-1185">Reference proteome</keyword>
<feature type="transmembrane region" description="Helical" evidence="1">
    <location>
        <begin position="96"/>
        <end position="114"/>
    </location>
</feature>
<feature type="transmembrane region" description="Helical" evidence="1">
    <location>
        <begin position="156"/>
        <end position="179"/>
    </location>
</feature>
<reference evidence="2 3" key="1">
    <citation type="submission" date="2019-01" db="EMBL/GenBank/DDBJ databases">
        <title>Intercellular communication is required for trap formation in the nematode-trapping fungus Duddingtonia flagrans.</title>
        <authorList>
            <person name="Youssar L."/>
            <person name="Wernet V."/>
            <person name="Hensel N."/>
            <person name="Hildebrandt H.-G."/>
            <person name="Fischer R."/>
        </authorList>
    </citation>
    <scope>NUCLEOTIDE SEQUENCE [LARGE SCALE GENOMIC DNA]</scope>
    <source>
        <strain evidence="2 3">CBS H-5679</strain>
    </source>
</reference>
<dbReference type="GeneID" id="93590436"/>
<dbReference type="RefSeq" id="XP_067485767.1">
    <property type="nucleotide sequence ID" value="XM_067637816.1"/>
</dbReference>
<comment type="caution">
    <text evidence="2">The sequence shown here is derived from an EMBL/GenBank/DDBJ whole genome shotgun (WGS) entry which is preliminary data.</text>
</comment>
<evidence type="ECO:0000313" key="2">
    <source>
        <dbReference type="EMBL" id="RVD80223.1"/>
    </source>
</evidence>
<dbReference type="Proteomes" id="UP000283090">
    <property type="component" value="Unassembled WGS sequence"/>
</dbReference>
<accession>A0A436ZN17</accession>
<feature type="transmembrane region" description="Helical" evidence="1">
    <location>
        <begin position="574"/>
        <end position="594"/>
    </location>
</feature>